<dbReference type="KEGG" id="tng:GSTEN00011393G001"/>
<evidence type="ECO:0000313" key="1">
    <source>
        <dbReference type="EMBL" id="CAF94944.1"/>
    </source>
</evidence>
<comment type="caution">
    <text evidence="1">The sequence shown here is derived from an EMBL/GenBank/DDBJ whole genome shotgun (WGS) entry which is preliminary data.</text>
</comment>
<protein>
    <submittedName>
        <fullName evidence="1">(spotted green pufferfish) hypothetical protein</fullName>
    </submittedName>
</protein>
<sequence length="39" mass="4029">MAGGHWEISSLGNVEAGNWATLEGMAGKLMPILMSIAAL</sequence>
<proteinExistence type="predicted"/>
<gene>
    <name evidence="1" type="ORF">GSTENG00011393001</name>
</gene>
<accession>Q4SWN8</accession>
<dbReference type="OrthoDB" id="10581685at2759"/>
<reference evidence="1" key="1">
    <citation type="journal article" date="2004" name="Nature">
        <title>Genome duplication in the teleost fish Tetraodon nigroviridis reveals the early vertebrate proto-karyotype.</title>
        <authorList>
            <person name="Jaillon O."/>
            <person name="Aury J.-M."/>
            <person name="Brunet F."/>
            <person name="Petit J.-L."/>
            <person name="Stange-Thomann N."/>
            <person name="Mauceli E."/>
            <person name="Bouneau L."/>
            <person name="Fischer C."/>
            <person name="Ozouf-Costaz C."/>
            <person name="Bernot A."/>
            <person name="Nicaud S."/>
            <person name="Jaffe D."/>
            <person name="Fisher S."/>
            <person name="Lutfalla G."/>
            <person name="Dossat C."/>
            <person name="Segurens B."/>
            <person name="Dasilva C."/>
            <person name="Salanoubat M."/>
            <person name="Levy M."/>
            <person name="Boudet N."/>
            <person name="Castellano S."/>
            <person name="Anthouard V."/>
            <person name="Jubin C."/>
            <person name="Castelli V."/>
            <person name="Katinka M."/>
            <person name="Vacherie B."/>
            <person name="Biemont C."/>
            <person name="Skalli Z."/>
            <person name="Cattolico L."/>
            <person name="Poulain J."/>
            <person name="De Berardinis V."/>
            <person name="Cruaud C."/>
            <person name="Duprat S."/>
            <person name="Brottier P."/>
            <person name="Coutanceau J.-P."/>
            <person name="Gouzy J."/>
            <person name="Parra G."/>
            <person name="Lardier G."/>
            <person name="Chapple C."/>
            <person name="McKernan K.J."/>
            <person name="McEwan P."/>
            <person name="Bosak S."/>
            <person name="Kellis M."/>
            <person name="Volff J.-N."/>
            <person name="Guigo R."/>
            <person name="Zody M.C."/>
            <person name="Mesirov J."/>
            <person name="Lindblad-Toh K."/>
            <person name="Birren B."/>
            <person name="Nusbaum C."/>
            <person name="Kahn D."/>
            <person name="Robinson-Rechavi M."/>
            <person name="Laudet V."/>
            <person name="Schachter V."/>
            <person name="Quetier F."/>
            <person name="Saurin W."/>
            <person name="Scarpelli C."/>
            <person name="Wincker P."/>
            <person name="Lander E.S."/>
            <person name="Weissenbach J."/>
            <person name="Roest Crollius H."/>
        </authorList>
    </citation>
    <scope>NUCLEOTIDE SEQUENCE [LARGE SCALE GENOMIC DNA]</scope>
</reference>
<name>Q4SWN8_TETNG</name>
<dbReference type="EMBL" id="CAAE01013582">
    <property type="protein sequence ID" value="CAF94944.1"/>
    <property type="molecule type" value="Genomic_DNA"/>
</dbReference>
<dbReference type="AlphaFoldDB" id="Q4SWN8"/>
<reference evidence="1" key="2">
    <citation type="submission" date="2004-02" db="EMBL/GenBank/DDBJ databases">
        <authorList>
            <consortium name="Genoscope"/>
            <consortium name="Whitehead Institute Centre for Genome Research"/>
        </authorList>
    </citation>
    <scope>NUCLEOTIDE SEQUENCE</scope>
</reference>
<organism evidence="1">
    <name type="scientific">Tetraodon nigroviridis</name>
    <name type="common">Spotted green pufferfish</name>
    <name type="synonym">Chelonodon nigroviridis</name>
    <dbReference type="NCBI Taxonomy" id="99883"/>
    <lineage>
        <taxon>Eukaryota</taxon>
        <taxon>Metazoa</taxon>
        <taxon>Chordata</taxon>
        <taxon>Craniata</taxon>
        <taxon>Vertebrata</taxon>
        <taxon>Euteleostomi</taxon>
        <taxon>Actinopterygii</taxon>
        <taxon>Neopterygii</taxon>
        <taxon>Teleostei</taxon>
        <taxon>Neoteleostei</taxon>
        <taxon>Acanthomorphata</taxon>
        <taxon>Eupercaria</taxon>
        <taxon>Tetraodontiformes</taxon>
        <taxon>Tetradontoidea</taxon>
        <taxon>Tetraodontidae</taxon>
        <taxon>Tetraodon</taxon>
    </lineage>
</organism>